<protein>
    <recommendedName>
        <fullName evidence="4">Large ribosomal subunit protein uL16</fullName>
    </recommendedName>
</protein>
<dbReference type="InterPro" id="IPR016180">
    <property type="entry name" value="Ribosomal_uL16_dom"/>
</dbReference>
<evidence type="ECO:0000256" key="4">
    <source>
        <dbReference type="HAMAP-Rule" id="MF_00448"/>
    </source>
</evidence>
<dbReference type="GO" id="GO:0006412">
    <property type="term" value="P:translation"/>
    <property type="evidence" value="ECO:0007669"/>
    <property type="project" value="UniProtKB-UniRule"/>
</dbReference>
<dbReference type="InterPro" id="IPR022981">
    <property type="entry name" value="Ribosomal_uL16_arc"/>
</dbReference>
<dbReference type="OrthoDB" id="30538at2157"/>
<dbReference type="PIRSF" id="PIRSF005590">
    <property type="entry name" value="Ribosomal_L10"/>
    <property type="match status" value="1"/>
</dbReference>
<dbReference type="Pfam" id="PF00252">
    <property type="entry name" value="Ribosomal_L16"/>
    <property type="match status" value="1"/>
</dbReference>
<dbReference type="HOGENOM" id="CLU_084051_0_2_2"/>
<dbReference type="EMBL" id="CP002278">
    <property type="protein sequence ID" value="ADP76929.1"/>
    <property type="molecule type" value="Genomic_DNA"/>
</dbReference>
<dbReference type="CDD" id="cd01433">
    <property type="entry name" value="Ribosomal_L16_L10e"/>
    <property type="match status" value="1"/>
</dbReference>
<dbReference type="InterPro" id="IPR036920">
    <property type="entry name" value="Ribosomal_uL16_sf"/>
</dbReference>
<dbReference type="PANTHER" id="PTHR11726">
    <property type="entry name" value="60S RIBOSOMAL PROTEIN L10"/>
    <property type="match status" value="1"/>
</dbReference>
<dbReference type="NCBIfam" id="TIGR00279">
    <property type="entry name" value="uL16_euk_arch"/>
    <property type="match status" value="1"/>
</dbReference>
<evidence type="ECO:0000256" key="1">
    <source>
        <dbReference type="ARBA" id="ARBA00008931"/>
    </source>
</evidence>
<comment type="similarity">
    <text evidence="1 4">Belongs to the universal ribosomal protein uL16 family.</text>
</comment>
<dbReference type="NCBIfam" id="NF003239">
    <property type="entry name" value="PRK04199.1-4"/>
    <property type="match status" value="1"/>
</dbReference>
<reference evidence="5 6" key="1">
    <citation type="journal article" date="2010" name="Stand. Genomic Sci.">
        <title>Complete genome sequence of Methanothermus fervidus type strain (V24S).</title>
        <authorList>
            <person name="Anderson I."/>
            <person name="Djao O.D."/>
            <person name="Misra M."/>
            <person name="Chertkov O."/>
            <person name="Nolan M."/>
            <person name="Lucas S."/>
            <person name="Lapidus A."/>
            <person name="Del Rio T.G."/>
            <person name="Tice H."/>
            <person name="Cheng J.F."/>
            <person name="Tapia R."/>
            <person name="Han C."/>
            <person name="Goodwin L."/>
            <person name="Pitluck S."/>
            <person name="Liolios K."/>
            <person name="Ivanova N."/>
            <person name="Mavromatis K."/>
            <person name="Mikhailova N."/>
            <person name="Pati A."/>
            <person name="Brambilla E."/>
            <person name="Chen A."/>
            <person name="Palaniappan K."/>
            <person name="Land M."/>
            <person name="Hauser L."/>
            <person name="Chang Y.J."/>
            <person name="Jeffries C.D."/>
            <person name="Sikorski J."/>
            <person name="Spring S."/>
            <person name="Rohde M."/>
            <person name="Eichinger K."/>
            <person name="Huber H."/>
            <person name="Wirth R."/>
            <person name="Goker M."/>
            <person name="Detter J.C."/>
            <person name="Woyke T."/>
            <person name="Bristow J."/>
            <person name="Eisen J.A."/>
            <person name="Markowitz V."/>
            <person name="Hugenholtz P."/>
            <person name="Klenk H.P."/>
            <person name="Kyrpides N.C."/>
        </authorList>
    </citation>
    <scope>NUCLEOTIDE SEQUENCE [LARGE SCALE GENOMIC DNA]</scope>
    <source>
        <strain evidence="6">ATCC 43054 / DSM 2088 / JCM 10308 / V24 S</strain>
    </source>
</reference>
<dbReference type="Proteomes" id="UP000002315">
    <property type="component" value="Chromosome"/>
</dbReference>
<keyword evidence="3 4" id="KW-0687">Ribonucleoprotein</keyword>
<keyword evidence="6" id="KW-1185">Reference proteome</keyword>
<dbReference type="Gene3D" id="3.90.1170.10">
    <property type="entry name" value="Ribosomal protein L10e/L16"/>
    <property type="match status" value="1"/>
</dbReference>
<dbReference type="GO" id="GO:0003735">
    <property type="term" value="F:structural constituent of ribosome"/>
    <property type="evidence" value="ECO:0007669"/>
    <property type="project" value="InterPro"/>
</dbReference>
<evidence type="ECO:0000313" key="5">
    <source>
        <dbReference type="EMBL" id="ADP76929.1"/>
    </source>
</evidence>
<sequence>MVRPYTRKEYIKRIPAPKIRQFDMGDPNGDFELSLSLVVKRPAQISHNALEAARVAANRYIQRKAGRTGYHLKIRVYPHHIVRENPMAVGAGADRVQDGMRKAFGKPVSLEAIVKKNQKVATIRTNKRNFKDAKEALRRAAMKLPAPCKIVVDKGAELVKGEI</sequence>
<proteinExistence type="inferred from homology"/>
<dbReference type="SUPFAM" id="SSF54686">
    <property type="entry name" value="Ribosomal protein L16p/L10e"/>
    <property type="match status" value="1"/>
</dbReference>
<dbReference type="InterPro" id="IPR001197">
    <property type="entry name" value="Ribosomal_uL16_euk_arch"/>
</dbReference>
<dbReference type="GO" id="GO:0005840">
    <property type="term" value="C:ribosome"/>
    <property type="evidence" value="ECO:0007669"/>
    <property type="project" value="UniProtKB-KW"/>
</dbReference>
<dbReference type="STRING" id="523846.Mfer_0126"/>
<accession>E3GX97</accession>
<keyword evidence="2 4" id="KW-0689">Ribosomal protein</keyword>
<gene>
    <name evidence="4" type="primary">rpl10e</name>
    <name evidence="5" type="ordered locus">Mfer_0126</name>
</gene>
<evidence type="ECO:0000256" key="3">
    <source>
        <dbReference type="ARBA" id="ARBA00023274"/>
    </source>
</evidence>
<evidence type="ECO:0000313" key="6">
    <source>
        <dbReference type="Proteomes" id="UP000002315"/>
    </source>
</evidence>
<organism evidence="5 6">
    <name type="scientific">Methanothermus fervidus (strain ATCC 43054 / DSM 2088 / JCM 10308 / V24 S)</name>
    <dbReference type="NCBI Taxonomy" id="523846"/>
    <lineage>
        <taxon>Archaea</taxon>
        <taxon>Methanobacteriati</taxon>
        <taxon>Methanobacteriota</taxon>
        <taxon>Methanomada group</taxon>
        <taxon>Methanobacteria</taxon>
        <taxon>Methanobacteriales</taxon>
        <taxon>Methanothermaceae</taxon>
        <taxon>Methanothermus</taxon>
    </lineage>
</organism>
<dbReference type="GO" id="GO:1990904">
    <property type="term" value="C:ribonucleoprotein complex"/>
    <property type="evidence" value="ECO:0007669"/>
    <property type="project" value="UniProtKB-KW"/>
</dbReference>
<dbReference type="KEGG" id="mfv:Mfer_0126"/>
<dbReference type="AlphaFoldDB" id="E3GX97"/>
<dbReference type="HAMAP" id="MF_00448">
    <property type="entry name" value="Ribosomal_uL16_arch"/>
    <property type="match status" value="1"/>
</dbReference>
<evidence type="ECO:0000256" key="2">
    <source>
        <dbReference type="ARBA" id="ARBA00022980"/>
    </source>
</evidence>
<dbReference type="InterPro" id="IPR047873">
    <property type="entry name" value="Ribosomal_uL16"/>
</dbReference>
<name>E3GX97_METFV</name>